<dbReference type="STRING" id="38772.ENSGAGP00000005250"/>
<dbReference type="PANTHER" id="PTHR33166">
    <property type="entry name" value="GAG_P30 DOMAIN-CONTAINING PROTEIN"/>
    <property type="match status" value="1"/>
</dbReference>
<feature type="domain" description="Core shell protein Gag P30" evidence="2">
    <location>
        <begin position="302"/>
        <end position="386"/>
    </location>
</feature>
<feature type="region of interest" description="Disordered" evidence="1">
    <location>
        <begin position="408"/>
        <end position="431"/>
    </location>
</feature>
<dbReference type="Proteomes" id="UP000291020">
    <property type="component" value="Unassembled WGS sequence"/>
</dbReference>
<dbReference type="Ensembl" id="ENSGAGT00000006115.1">
    <property type="protein sequence ID" value="ENSGAGP00000005250.1"/>
    <property type="gene ID" value="ENSGAGG00000004261.1"/>
</dbReference>
<dbReference type="Gene3D" id="1.10.150.180">
    <property type="entry name" value="Gamma-retroviral matrix domain"/>
    <property type="match status" value="1"/>
</dbReference>
<dbReference type="InterPro" id="IPR010999">
    <property type="entry name" value="Retrovr_matrix"/>
</dbReference>
<dbReference type="InterPro" id="IPR036946">
    <property type="entry name" value="G_retro_matrix_sf"/>
</dbReference>
<reference evidence="3" key="2">
    <citation type="submission" date="2025-08" db="UniProtKB">
        <authorList>
            <consortium name="Ensembl"/>
        </authorList>
    </citation>
    <scope>IDENTIFICATION</scope>
</reference>
<dbReference type="AlphaFoldDB" id="A0A452GU25"/>
<reference evidence="3" key="3">
    <citation type="submission" date="2025-09" db="UniProtKB">
        <authorList>
            <consortium name="Ensembl"/>
        </authorList>
    </citation>
    <scope>IDENTIFICATION</scope>
</reference>
<dbReference type="InterPro" id="IPR036875">
    <property type="entry name" value="Znf_CCHC_sf"/>
</dbReference>
<keyword evidence="4" id="KW-1185">Reference proteome</keyword>
<dbReference type="SUPFAM" id="SSF47836">
    <property type="entry name" value="Retroviral matrix proteins"/>
    <property type="match status" value="1"/>
</dbReference>
<dbReference type="GO" id="GO:0008270">
    <property type="term" value="F:zinc ion binding"/>
    <property type="evidence" value="ECO:0007669"/>
    <property type="project" value="InterPro"/>
</dbReference>
<proteinExistence type="predicted"/>
<dbReference type="SUPFAM" id="SSF57756">
    <property type="entry name" value="Retrovirus zinc finger-like domains"/>
    <property type="match status" value="1"/>
</dbReference>
<evidence type="ECO:0000313" key="4">
    <source>
        <dbReference type="Proteomes" id="UP000291020"/>
    </source>
</evidence>
<feature type="region of interest" description="Disordered" evidence="1">
    <location>
        <begin position="129"/>
        <end position="154"/>
    </location>
</feature>
<evidence type="ECO:0000259" key="2">
    <source>
        <dbReference type="Pfam" id="PF02093"/>
    </source>
</evidence>
<reference evidence="4" key="1">
    <citation type="journal article" date="2017" name="PLoS ONE">
        <title>The Agassiz's desert tortoise genome provides a resource for the conservation of a threatened species.</title>
        <authorList>
            <person name="Tollis M."/>
            <person name="DeNardo D.F."/>
            <person name="Cornelius J.A."/>
            <person name="Dolby G.A."/>
            <person name="Edwards T."/>
            <person name="Henen B.T."/>
            <person name="Karl A.E."/>
            <person name="Murphy R.W."/>
            <person name="Kusumi K."/>
        </authorList>
    </citation>
    <scope>NUCLEOTIDE SEQUENCE [LARGE SCALE GENOMIC DNA]</scope>
</reference>
<dbReference type="InterPro" id="IPR050462">
    <property type="entry name" value="Retroviral_Gag-Pol_poly"/>
</dbReference>
<name>A0A452GU25_9SAUR</name>
<accession>A0A452GU25</accession>
<dbReference type="Pfam" id="PF02093">
    <property type="entry name" value="Gag_p30"/>
    <property type="match status" value="1"/>
</dbReference>
<dbReference type="SUPFAM" id="SSF47943">
    <property type="entry name" value="Retrovirus capsid protein, N-terminal core domain"/>
    <property type="match status" value="1"/>
</dbReference>
<dbReference type="InterPro" id="IPR003036">
    <property type="entry name" value="Gag_P30"/>
</dbReference>
<dbReference type="GO" id="GO:0003676">
    <property type="term" value="F:nucleic acid binding"/>
    <property type="evidence" value="ECO:0007669"/>
    <property type="project" value="InterPro"/>
</dbReference>
<dbReference type="InterPro" id="IPR008919">
    <property type="entry name" value="Retrov_capsid_N"/>
</dbReference>
<organism evidence="3 4">
    <name type="scientific">Gopherus agassizii</name>
    <name type="common">Agassiz's desert tortoise</name>
    <dbReference type="NCBI Taxonomy" id="38772"/>
    <lineage>
        <taxon>Eukaryota</taxon>
        <taxon>Metazoa</taxon>
        <taxon>Chordata</taxon>
        <taxon>Craniata</taxon>
        <taxon>Vertebrata</taxon>
        <taxon>Euteleostomi</taxon>
        <taxon>Archelosauria</taxon>
        <taxon>Testudinata</taxon>
        <taxon>Testudines</taxon>
        <taxon>Cryptodira</taxon>
        <taxon>Durocryptodira</taxon>
        <taxon>Testudinoidea</taxon>
        <taxon>Testudinidae</taxon>
        <taxon>Gopherus</taxon>
    </lineage>
</organism>
<dbReference type="GO" id="GO:0019068">
    <property type="term" value="P:virion assembly"/>
    <property type="evidence" value="ECO:0007669"/>
    <property type="project" value="InterPro"/>
</dbReference>
<protein>
    <recommendedName>
        <fullName evidence="2">Core shell protein Gag P30 domain-containing protein</fullName>
    </recommendedName>
</protein>
<dbReference type="Gene3D" id="1.10.375.10">
    <property type="entry name" value="Human Immunodeficiency Virus Type 1 Capsid Protein"/>
    <property type="match status" value="1"/>
</dbReference>
<evidence type="ECO:0000313" key="3">
    <source>
        <dbReference type="Ensembl" id="ENSGAGP00000005250.1"/>
    </source>
</evidence>
<dbReference type="Gene3D" id="4.10.60.10">
    <property type="entry name" value="Zinc finger, CCHC-type"/>
    <property type="match status" value="1"/>
</dbReference>
<sequence>MGYTVDSPLDYMLNKWPLSGVQKGMLKRHLLRLCTWDWPALDTDWPKFGSFDIPIHLTPLRPVLEHQAPGQMDYWFLWDDEAHHRLKKIQIQAPLYPKPFAPKEAHFGEDNPPIYCPQPQPLVATALPSETGPVPSSAAVGSETAALPQKPPPEKIEDATIQVDDSATGGMTNSGLDAPLSFSPLGSPSHTRPGSIYGKKTMGNIIQVPIGVIPVPTTEGNVVDHHVHVPFTTADLMNWQTTTPRFRDDLDQDVGQFLDCLLCTEEKERVLRGARAAAEASSHCRNLITLANPAQWNPNDSNSGLVKGFTILFKERRSTLLTFMRLCKAFCTYTNLDPKTVEAQSTVQLIFISQSAPDIKKWLQQLEGSEGKSLEELVSVAACVYNTREKVQETKQVRMLAALVNAGNEKQEGWRGPPKRQPKTDKGGVPGHAKDMCNYCKHLGHWKRECPYRPTGWQPRCPDPLRHLMAVEKTDINDSEE</sequence>
<evidence type="ECO:0000256" key="1">
    <source>
        <dbReference type="SAM" id="MobiDB-lite"/>
    </source>
</evidence>